<organism evidence="3 4">
    <name type="scientific">Actinosynnema pretiosum</name>
    <dbReference type="NCBI Taxonomy" id="42197"/>
    <lineage>
        <taxon>Bacteria</taxon>
        <taxon>Bacillati</taxon>
        <taxon>Actinomycetota</taxon>
        <taxon>Actinomycetes</taxon>
        <taxon>Pseudonocardiales</taxon>
        <taxon>Pseudonocardiaceae</taxon>
        <taxon>Actinosynnema</taxon>
    </lineage>
</organism>
<evidence type="ECO:0000313" key="4">
    <source>
        <dbReference type="Proteomes" id="UP000218505"/>
    </source>
</evidence>
<dbReference type="RefSeq" id="WP_096492957.1">
    <property type="nucleotide sequence ID" value="NZ_CP023445.1"/>
</dbReference>
<comment type="similarity">
    <text evidence="1">Belongs to the cytochrome P450 family.</text>
</comment>
<feature type="region of interest" description="Disordered" evidence="2">
    <location>
        <begin position="1"/>
        <end position="28"/>
    </location>
</feature>
<reference evidence="3" key="1">
    <citation type="submission" date="2017-09" db="EMBL/GenBank/DDBJ databases">
        <title>Complete Genome Sequence of ansamitocin-producing Bacterium Actinosynnema pretiosum X47.</title>
        <authorList>
            <person name="Cao G."/>
            <person name="Zong G."/>
            <person name="Zhong C."/>
            <person name="Fu J."/>
        </authorList>
    </citation>
    <scope>NUCLEOTIDE SEQUENCE [LARGE SCALE GENOMIC DNA]</scope>
    <source>
        <strain evidence="3">X47</strain>
    </source>
</reference>
<dbReference type="Gene3D" id="1.10.630.10">
    <property type="entry name" value="Cytochrome P450"/>
    <property type="match status" value="1"/>
</dbReference>
<dbReference type="PRINTS" id="PR00359">
    <property type="entry name" value="BP450"/>
</dbReference>
<dbReference type="GO" id="GO:0005506">
    <property type="term" value="F:iron ion binding"/>
    <property type="evidence" value="ECO:0007669"/>
    <property type="project" value="InterPro"/>
</dbReference>
<protein>
    <submittedName>
        <fullName evidence="3">Cytochrome P450</fullName>
    </submittedName>
</protein>
<evidence type="ECO:0000313" key="3">
    <source>
        <dbReference type="EMBL" id="ATE54034.1"/>
    </source>
</evidence>
<keyword evidence="4" id="KW-1185">Reference proteome</keyword>
<gene>
    <name evidence="3" type="ORF">CNX65_12630</name>
</gene>
<dbReference type="GO" id="GO:0016705">
    <property type="term" value="F:oxidoreductase activity, acting on paired donors, with incorporation or reduction of molecular oxygen"/>
    <property type="evidence" value="ECO:0007669"/>
    <property type="project" value="InterPro"/>
</dbReference>
<dbReference type="PANTHER" id="PTHR46696:SF1">
    <property type="entry name" value="CYTOCHROME P450 YJIB-RELATED"/>
    <property type="match status" value="1"/>
</dbReference>
<feature type="region of interest" description="Disordered" evidence="2">
    <location>
        <begin position="54"/>
        <end position="81"/>
    </location>
</feature>
<dbReference type="PANTHER" id="PTHR46696">
    <property type="entry name" value="P450, PUTATIVE (EUROFUNG)-RELATED"/>
    <property type="match status" value="1"/>
</dbReference>
<name>A0A290Z4X1_9PSEU</name>
<accession>A0A290Z4X1</accession>
<evidence type="ECO:0000256" key="2">
    <source>
        <dbReference type="SAM" id="MobiDB-lite"/>
    </source>
</evidence>
<feature type="compositionally biased region" description="Pro residues" evidence="2">
    <location>
        <begin position="1"/>
        <end position="17"/>
    </location>
</feature>
<dbReference type="Proteomes" id="UP000218505">
    <property type="component" value="Chromosome"/>
</dbReference>
<proteinExistence type="inferred from homology"/>
<dbReference type="KEGG" id="apre:CNX65_12630"/>
<dbReference type="SUPFAM" id="SSF48264">
    <property type="entry name" value="Cytochrome P450"/>
    <property type="match status" value="1"/>
</dbReference>
<dbReference type="GO" id="GO:0004497">
    <property type="term" value="F:monooxygenase activity"/>
    <property type="evidence" value="ECO:0007669"/>
    <property type="project" value="InterPro"/>
</dbReference>
<dbReference type="InterPro" id="IPR036396">
    <property type="entry name" value="Cyt_P450_sf"/>
</dbReference>
<dbReference type="InterPro" id="IPR002397">
    <property type="entry name" value="Cyt_P450_B"/>
</dbReference>
<dbReference type="EMBL" id="CP023445">
    <property type="protein sequence ID" value="ATE54034.1"/>
    <property type="molecule type" value="Genomic_DNA"/>
</dbReference>
<evidence type="ECO:0000256" key="1">
    <source>
        <dbReference type="ARBA" id="ARBA00010617"/>
    </source>
</evidence>
<dbReference type="AlphaFoldDB" id="A0A290Z4X1"/>
<dbReference type="GO" id="GO:0020037">
    <property type="term" value="F:heme binding"/>
    <property type="evidence" value="ECO:0007669"/>
    <property type="project" value="InterPro"/>
</dbReference>
<sequence length="367" mass="39141">MPAAPTLPHPSGPPVRLGPPGERSGLTSVSVPFGAEAWLVTRREDISALQDDHRFTSAAESRPPLLPGRAVPPARERGDGDRARLRRVLADCQVPAGPDLAALRPRLLGIADTLLDGVLDAGGPADLVERFTAPLSAEATCELVGVPYADRAVFLDWFTAFAVGGDTGRSRELVTAYTDRLVAERRARPRADLVTALVRAEPELTRGELLEAVGGVLLAGDGVATQLANCAYVLLAHPEHARLLREEPELLPLAAQELLRRVPFPPGAACARYATEDVELGGALIRAGDAVVSASAPGADALDFRREAGPAPTRHHCLGPGVVAELLEVALTALLHRVPTVRLAAEEVLDWRRDLLVRRVVRLPVTW</sequence>